<dbReference type="AlphaFoldDB" id="A0A556V087"/>
<feature type="compositionally biased region" description="Gly residues" evidence="1">
    <location>
        <begin position="1"/>
        <end position="12"/>
    </location>
</feature>
<dbReference type="EMBL" id="VCAZ01000086">
    <property type="protein sequence ID" value="TSQ58052.1"/>
    <property type="molecule type" value="Genomic_DNA"/>
</dbReference>
<evidence type="ECO:0000313" key="2">
    <source>
        <dbReference type="EMBL" id="TSQ58052.1"/>
    </source>
</evidence>
<feature type="region of interest" description="Disordered" evidence="1">
    <location>
        <begin position="1"/>
        <end position="55"/>
    </location>
</feature>
<feature type="compositionally biased region" description="Basic and acidic residues" evidence="1">
    <location>
        <begin position="36"/>
        <end position="45"/>
    </location>
</feature>
<sequence length="72" mass="7748">MAGNLKKGGGLIGMMKDAFQPSPSPPPLPSPARGCGQKDRGEMLETHGQAKQQDDSLPTHYTLGLFFCDYLL</sequence>
<evidence type="ECO:0000313" key="3">
    <source>
        <dbReference type="Proteomes" id="UP000319801"/>
    </source>
</evidence>
<protein>
    <submittedName>
        <fullName evidence="2">Uncharacterized protein</fullName>
    </submittedName>
</protein>
<keyword evidence="3" id="KW-1185">Reference proteome</keyword>
<dbReference type="Proteomes" id="UP000319801">
    <property type="component" value="Unassembled WGS sequence"/>
</dbReference>
<gene>
    <name evidence="2" type="ORF">Baya_11478</name>
</gene>
<accession>A0A556V087</accession>
<organism evidence="2 3">
    <name type="scientific">Bagarius yarrelli</name>
    <name type="common">Goonch</name>
    <name type="synonym">Bagrus yarrelli</name>
    <dbReference type="NCBI Taxonomy" id="175774"/>
    <lineage>
        <taxon>Eukaryota</taxon>
        <taxon>Metazoa</taxon>
        <taxon>Chordata</taxon>
        <taxon>Craniata</taxon>
        <taxon>Vertebrata</taxon>
        <taxon>Euteleostomi</taxon>
        <taxon>Actinopterygii</taxon>
        <taxon>Neopterygii</taxon>
        <taxon>Teleostei</taxon>
        <taxon>Ostariophysi</taxon>
        <taxon>Siluriformes</taxon>
        <taxon>Sisoridae</taxon>
        <taxon>Sisorinae</taxon>
        <taxon>Bagarius</taxon>
    </lineage>
</organism>
<comment type="caution">
    <text evidence="2">The sequence shown here is derived from an EMBL/GenBank/DDBJ whole genome shotgun (WGS) entry which is preliminary data.</text>
</comment>
<evidence type="ECO:0000256" key="1">
    <source>
        <dbReference type="SAM" id="MobiDB-lite"/>
    </source>
</evidence>
<reference evidence="2 3" key="1">
    <citation type="journal article" date="2019" name="Genome Biol. Evol.">
        <title>Whole-Genome Sequencing of the Giant Devil Catfish, Bagarius yarrelli.</title>
        <authorList>
            <person name="Jiang W."/>
            <person name="Lv Y."/>
            <person name="Cheng L."/>
            <person name="Yang K."/>
            <person name="Chao B."/>
            <person name="Wang X."/>
            <person name="Li Y."/>
            <person name="Pan X."/>
            <person name="You X."/>
            <person name="Zhang Y."/>
            <person name="Yang J."/>
            <person name="Li J."/>
            <person name="Zhang X."/>
            <person name="Liu S."/>
            <person name="Sun C."/>
            <person name="Yang J."/>
            <person name="Shi Q."/>
        </authorList>
    </citation>
    <scope>NUCLEOTIDE SEQUENCE [LARGE SCALE GENOMIC DNA]</scope>
    <source>
        <strain evidence="2">JWS20170419001</strain>
        <tissue evidence="2">Muscle</tissue>
    </source>
</reference>
<proteinExistence type="predicted"/>
<name>A0A556V087_BAGYA</name>